<comment type="subcellular location">
    <subcellularLocation>
        <location evidence="1">Membrane</location>
    </subcellularLocation>
</comment>
<proteinExistence type="inferred from homology"/>
<dbReference type="InterPro" id="IPR007593">
    <property type="entry name" value="CD225/Dispanin_fam"/>
</dbReference>
<dbReference type="GO" id="GO:0045071">
    <property type="term" value="P:negative regulation of viral genome replication"/>
    <property type="evidence" value="ECO:0007669"/>
    <property type="project" value="TreeGrafter"/>
</dbReference>
<comment type="caution">
    <text evidence="7">The sequence shown here is derived from an EMBL/GenBank/DDBJ whole genome shotgun (WGS) entry which is preliminary data.</text>
</comment>
<dbReference type="OrthoDB" id="9906841at2759"/>
<gene>
    <name evidence="7" type="primary">Ifitm3</name>
    <name evidence="7" type="ORF">PENPIL_R07313</name>
</gene>
<keyword evidence="4 6" id="KW-1133">Transmembrane helix</keyword>
<keyword evidence="3 6" id="KW-0812">Transmembrane</keyword>
<reference evidence="7" key="1">
    <citation type="submission" date="2019-09" db="EMBL/GenBank/DDBJ databases">
        <title>Bird 10,000 Genomes (B10K) Project - Family phase.</title>
        <authorList>
            <person name="Zhang G."/>
        </authorList>
    </citation>
    <scope>NUCLEOTIDE SEQUENCE</scope>
    <source>
        <strain evidence="7">B10K-DU-001-08</strain>
        <tissue evidence="7">Muscle</tissue>
    </source>
</reference>
<keyword evidence="8" id="KW-1185">Reference proteome</keyword>
<dbReference type="PANTHER" id="PTHR13999:SF4">
    <property type="entry name" value="INTERFERON-INDUCED TRANSMEMBRANE PROTEIN 3"/>
    <property type="match status" value="1"/>
</dbReference>
<evidence type="ECO:0000256" key="6">
    <source>
        <dbReference type="SAM" id="Phobius"/>
    </source>
</evidence>
<dbReference type="GO" id="GO:0046597">
    <property type="term" value="P:host-mediated suppression of symbiont invasion"/>
    <property type="evidence" value="ECO:0007669"/>
    <property type="project" value="TreeGrafter"/>
</dbReference>
<feature type="transmembrane region" description="Helical" evidence="6">
    <location>
        <begin position="59"/>
        <end position="83"/>
    </location>
</feature>
<comment type="similarity">
    <text evidence="2">Belongs to the CD225/Dispanin family.</text>
</comment>
<dbReference type="GO" id="GO:0005886">
    <property type="term" value="C:plasma membrane"/>
    <property type="evidence" value="ECO:0007669"/>
    <property type="project" value="TreeGrafter"/>
</dbReference>
<protein>
    <submittedName>
        <fullName evidence="7">IFM3 protein</fullName>
    </submittedName>
</protein>
<dbReference type="EMBL" id="WBMW01003863">
    <property type="protein sequence ID" value="NXC46184.1"/>
    <property type="molecule type" value="Genomic_DNA"/>
</dbReference>
<name>A0A851P004_9GALL</name>
<feature type="non-terminal residue" evidence="7">
    <location>
        <position position="90"/>
    </location>
</feature>
<evidence type="ECO:0000256" key="2">
    <source>
        <dbReference type="ARBA" id="ARBA00006843"/>
    </source>
</evidence>
<dbReference type="GO" id="GO:0060337">
    <property type="term" value="P:type I interferon-mediated signaling pathway"/>
    <property type="evidence" value="ECO:0007669"/>
    <property type="project" value="TreeGrafter"/>
</dbReference>
<dbReference type="AlphaFoldDB" id="A0A851P004"/>
<dbReference type="GO" id="GO:0035456">
    <property type="term" value="P:response to interferon-beta"/>
    <property type="evidence" value="ECO:0007669"/>
    <property type="project" value="TreeGrafter"/>
</dbReference>
<evidence type="ECO:0000256" key="5">
    <source>
        <dbReference type="ARBA" id="ARBA00023136"/>
    </source>
</evidence>
<dbReference type="GO" id="GO:0051607">
    <property type="term" value="P:defense response to virus"/>
    <property type="evidence" value="ECO:0007669"/>
    <property type="project" value="TreeGrafter"/>
</dbReference>
<dbReference type="PANTHER" id="PTHR13999">
    <property type="entry name" value="INTERFERON INDUCIBLE TRANSMEMBRANE PROTEIN"/>
    <property type="match status" value="1"/>
</dbReference>
<dbReference type="Pfam" id="PF04505">
    <property type="entry name" value="CD225"/>
    <property type="match status" value="1"/>
</dbReference>
<evidence type="ECO:0000256" key="1">
    <source>
        <dbReference type="ARBA" id="ARBA00004370"/>
    </source>
</evidence>
<sequence>PIAAAPPPRDFVLWSLFNLVWCNPCCLGLCALSYSIKSRDRIIAQDLTGAGIYGKKAKVLNIVALFWGICVTITSIVLVIVLWPRSTERP</sequence>
<organism evidence="7 8">
    <name type="scientific">Penelope pileata</name>
    <dbReference type="NCBI Taxonomy" id="1118817"/>
    <lineage>
        <taxon>Eukaryota</taxon>
        <taxon>Metazoa</taxon>
        <taxon>Chordata</taxon>
        <taxon>Craniata</taxon>
        <taxon>Vertebrata</taxon>
        <taxon>Euteleostomi</taxon>
        <taxon>Archelosauria</taxon>
        <taxon>Archosauria</taxon>
        <taxon>Dinosauria</taxon>
        <taxon>Saurischia</taxon>
        <taxon>Theropoda</taxon>
        <taxon>Coelurosauria</taxon>
        <taxon>Aves</taxon>
        <taxon>Neognathae</taxon>
        <taxon>Galloanserae</taxon>
        <taxon>Galliformes</taxon>
        <taxon>Cracidae</taxon>
        <taxon>Penelope</taxon>
    </lineage>
</organism>
<evidence type="ECO:0000313" key="7">
    <source>
        <dbReference type="EMBL" id="NXC46184.1"/>
    </source>
</evidence>
<feature type="transmembrane region" description="Helical" evidence="6">
    <location>
        <begin position="12"/>
        <end position="34"/>
    </location>
</feature>
<feature type="non-terminal residue" evidence="7">
    <location>
        <position position="1"/>
    </location>
</feature>
<accession>A0A851P004</accession>
<evidence type="ECO:0000256" key="3">
    <source>
        <dbReference type="ARBA" id="ARBA00022692"/>
    </source>
</evidence>
<dbReference type="InterPro" id="IPR051517">
    <property type="entry name" value="IFITM_antiviral_protein"/>
</dbReference>
<dbReference type="Proteomes" id="UP000613066">
    <property type="component" value="Unassembled WGS sequence"/>
</dbReference>
<dbReference type="GO" id="GO:0034341">
    <property type="term" value="P:response to type II interferon"/>
    <property type="evidence" value="ECO:0007669"/>
    <property type="project" value="TreeGrafter"/>
</dbReference>
<dbReference type="GO" id="GO:0035455">
    <property type="term" value="P:response to interferon-alpha"/>
    <property type="evidence" value="ECO:0007669"/>
    <property type="project" value="TreeGrafter"/>
</dbReference>
<keyword evidence="5 6" id="KW-0472">Membrane</keyword>
<evidence type="ECO:0000313" key="8">
    <source>
        <dbReference type="Proteomes" id="UP000613066"/>
    </source>
</evidence>
<evidence type="ECO:0000256" key="4">
    <source>
        <dbReference type="ARBA" id="ARBA00022989"/>
    </source>
</evidence>